<dbReference type="Pfam" id="PF04170">
    <property type="entry name" value="NlpE"/>
    <property type="match status" value="1"/>
</dbReference>
<dbReference type="AlphaFoldDB" id="A8FZL8"/>
<dbReference type="EMBL" id="CP000821">
    <property type="protein sequence ID" value="ABV38291.1"/>
    <property type="molecule type" value="Genomic_DNA"/>
</dbReference>
<evidence type="ECO:0000313" key="2">
    <source>
        <dbReference type="EMBL" id="ABV38291.1"/>
    </source>
</evidence>
<dbReference type="Proteomes" id="UP000002015">
    <property type="component" value="Chromosome"/>
</dbReference>
<dbReference type="OrthoDB" id="5348860at2"/>
<keyword evidence="3" id="KW-1185">Reference proteome</keyword>
<evidence type="ECO:0000313" key="3">
    <source>
        <dbReference type="Proteomes" id="UP000002015"/>
    </source>
</evidence>
<dbReference type="Gene3D" id="2.40.128.640">
    <property type="match status" value="1"/>
</dbReference>
<organism evidence="2 3">
    <name type="scientific">Shewanella sediminis (strain HAW-EB3)</name>
    <dbReference type="NCBI Taxonomy" id="425104"/>
    <lineage>
        <taxon>Bacteria</taxon>
        <taxon>Pseudomonadati</taxon>
        <taxon>Pseudomonadota</taxon>
        <taxon>Gammaproteobacteria</taxon>
        <taxon>Alteromonadales</taxon>
        <taxon>Shewanellaceae</taxon>
        <taxon>Shewanella</taxon>
    </lineage>
</organism>
<evidence type="ECO:0000256" key="1">
    <source>
        <dbReference type="SAM" id="SignalP"/>
    </source>
</evidence>
<protein>
    <submittedName>
        <fullName evidence="2">Lipoprotein</fullName>
    </submittedName>
</protein>
<gene>
    <name evidence="2" type="ordered locus">Ssed_3687</name>
</gene>
<keyword evidence="2" id="KW-0449">Lipoprotein</keyword>
<dbReference type="HOGENOM" id="CLU_095662_0_0_6"/>
<dbReference type="eggNOG" id="COG3015">
    <property type="taxonomic scope" value="Bacteria"/>
</dbReference>
<dbReference type="STRING" id="425104.Ssed_3687"/>
<keyword evidence="1" id="KW-0732">Signal</keyword>
<dbReference type="InterPro" id="IPR007298">
    <property type="entry name" value="Cu-R_lipoprotein_NlpE"/>
</dbReference>
<reference evidence="2 3" key="1">
    <citation type="submission" date="2007-08" db="EMBL/GenBank/DDBJ databases">
        <title>Complete sequence of Shewanella sediminis HAW-EB3.</title>
        <authorList>
            <consortium name="US DOE Joint Genome Institute"/>
            <person name="Copeland A."/>
            <person name="Lucas S."/>
            <person name="Lapidus A."/>
            <person name="Barry K."/>
            <person name="Glavina del Rio T."/>
            <person name="Dalin E."/>
            <person name="Tice H."/>
            <person name="Pitluck S."/>
            <person name="Chertkov O."/>
            <person name="Brettin T."/>
            <person name="Bruce D."/>
            <person name="Detter J.C."/>
            <person name="Han C."/>
            <person name="Schmutz J."/>
            <person name="Larimer F."/>
            <person name="Land M."/>
            <person name="Hauser L."/>
            <person name="Kyrpides N."/>
            <person name="Kim E."/>
            <person name="Zhao J.-S."/>
            <person name="Richardson P."/>
        </authorList>
    </citation>
    <scope>NUCLEOTIDE SEQUENCE [LARGE SCALE GENOMIC DNA]</scope>
    <source>
        <strain evidence="2 3">HAW-EB3</strain>
    </source>
</reference>
<feature type="signal peptide" evidence="1">
    <location>
        <begin position="1"/>
        <end position="26"/>
    </location>
</feature>
<sequence precursor="true">MKLQFNARTNLPVLALLALIATATTACSTQPPELKVDIETARSGVDSSASVAQLPLGDNSQNALDWNGIYSGIIPCASCEGIKTLLTLKRDNHYILESEYLGRSDKTFIEQGMFEWNSTGSKITLKQEPTDQKTEKQFQVGENQLFLLDKAENRVTGALADSYRLIKITPAR</sequence>
<feature type="chain" id="PRO_5002722509" evidence="1">
    <location>
        <begin position="27"/>
        <end position="172"/>
    </location>
</feature>
<dbReference type="KEGG" id="sse:Ssed_3687"/>
<dbReference type="PROSITE" id="PS51257">
    <property type="entry name" value="PROKAR_LIPOPROTEIN"/>
    <property type="match status" value="1"/>
</dbReference>
<proteinExistence type="predicted"/>
<accession>A8FZL8</accession>
<name>A8FZL8_SHESH</name>